<organism evidence="1 2">
    <name type="scientific">Necator americanus</name>
    <name type="common">Human hookworm</name>
    <dbReference type="NCBI Taxonomy" id="51031"/>
    <lineage>
        <taxon>Eukaryota</taxon>
        <taxon>Metazoa</taxon>
        <taxon>Ecdysozoa</taxon>
        <taxon>Nematoda</taxon>
        <taxon>Chromadorea</taxon>
        <taxon>Rhabditida</taxon>
        <taxon>Rhabditina</taxon>
        <taxon>Rhabditomorpha</taxon>
        <taxon>Strongyloidea</taxon>
        <taxon>Ancylostomatidae</taxon>
        <taxon>Bunostominae</taxon>
        <taxon>Necator</taxon>
    </lineage>
</organism>
<dbReference type="EMBL" id="JAVFWL010000006">
    <property type="protein sequence ID" value="KAK6765427.1"/>
    <property type="molecule type" value="Genomic_DNA"/>
</dbReference>
<evidence type="ECO:0000313" key="2">
    <source>
        <dbReference type="Proteomes" id="UP001303046"/>
    </source>
</evidence>
<dbReference type="Pfam" id="PF05380">
    <property type="entry name" value="Peptidase_A17"/>
    <property type="match status" value="1"/>
</dbReference>
<sequence>MREVFEHKDLEWRGGLDPYICERWNKLCENVNKAVISVPRSISQQGSKMRLWVFADASNVAIATCAYLQCTFTGTVSTLISGKTKLSSKKCQQTIPRLELVGSLVATSLGRSVISNMYEHIGQISIVSDSEKALWWLKSAKKNYPYSLQINAKE</sequence>
<name>A0ABR1ES09_NECAM</name>
<evidence type="ECO:0000313" key="1">
    <source>
        <dbReference type="EMBL" id="KAK6765427.1"/>
    </source>
</evidence>
<keyword evidence="2" id="KW-1185">Reference proteome</keyword>
<dbReference type="InterPro" id="IPR008042">
    <property type="entry name" value="Retrotrans_Pao"/>
</dbReference>
<dbReference type="Proteomes" id="UP001303046">
    <property type="component" value="Unassembled WGS sequence"/>
</dbReference>
<protein>
    <recommendedName>
        <fullName evidence="3">Pao retrotransposon peptidase</fullName>
    </recommendedName>
</protein>
<proteinExistence type="predicted"/>
<evidence type="ECO:0008006" key="3">
    <source>
        <dbReference type="Google" id="ProtNLM"/>
    </source>
</evidence>
<reference evidence="1 2" key="1">
    <citation type="submission" date="2023-08" db="EMBL/GenBank/DDBJ databases">
        <title>A Necator americanus chromosomal reference genome.</title>
        <authorList>
            <person name="Ilik V."/>
            <person name="Petrzelkova K.J."/>
            <person name="Pardy F."/>
            <person name="Fuh T."/>
            <person name="Niatou-Singa F.S."/>
            <person name="Gouil Q."/>
            <person name="Baker L."/>
            <person name="Ritchie M.E."/>
            <person name="Jex A.R."/>
            <person name="Gazzola D."/>
            <person name="Li H."/>
            <person name="Toshio Fujiwara R."/>
            <person name="Zhan B."/>
            <person name="Aroian R.V."/>
            <person name="Pafco B."/>
            <person name="Schwarz E.M."/>
        </authorList>
    </citation>
    <scope>NUCLEOTIDE SEQUENCE [LARGE SCALE GENOMIC DNA]</scope>
    <source>
        <strain evidence="1 2">Aroian</strain>
        <tissue evidence="1">Whole animal</tissue>
    </source>
</reference>
<accession>A0ABR1ES09</accession>
<comment type="caution">
    <text evidence="1">The sequence shown here is derived from an EMBL/GenBank/DDBJ whole genome shotgun (WGS) entry which is preliminary data.</text>
</comment>
<gene>
    <name evidence="1" type="primary">Necator_chrX.g25540</name>
    <name evidence="1" type="ORF">RB195_025374</name>
</gene>